<dbReference type="PANTHER" id="PTHR14374">
    <property type="entry name" value="FOIE GRAS"/>
    <property type="match status" value="1"/>
</dbReference>
<sequence>MEDIEKIPQELQLKPKCLIYLTGLDVDNNHSHATVWKSFSQNRRSDRAPLKFRNVPVDHQYPKSVSKRKWMRKHLDELPAVVAIFFDLEWDEKLWQGKLAECARRVETVRSNLQSRDTKVVVVLLQKHAPVPVGDDLNATERAQNLCSTCDLPVKHLFVLQLTGFMFGCITRLETEMHDMASNYYHNAAKRVKSHRTSLNKTNHQLLFVRHEFKIAFFDELKQDQNLALK</sequence>
<accession>A0A3P7LW78</accession>
<dbReference type="OrthoDB" id="6278596at2759"/>
<name>A0A3P7LW78_DIBLA</name>
<gene>
    <name evidence="1" type="ORF">DILT_LOCUS13787</name>
</gene>
<dbReference type="AlphaFoldDB" id="A0A3P7LW78"/>
<proteinExistence type="predicted"/>
<evidence type="ECO:0000313" key="2">
    <source>
        <dbReference type="Proteomes" id="UP000281553"/>
    </source>
</evidence>
<dbReference type="EMBL" id="UYRU01071617">
    <property type="protein sequence ID" value="VDN21234.1"/>
    <property type="molecule type" value="Genomic_DNA"/>
</dbReference>
<keyword evidence="2" id="KW-1185">Reference proteome</keyword>
<dbReference type="PANTHER" id="PTHR14374:SF0">
    <property type="entry name" value="TRAFFICKING PROTEIN PARTICLE COMPLEX SUBUNIT 11"/>
    <property type="match status" value="1"/>
</dbReference>
<organism evidence="1 2">
    <name type="scientific">Dibothriocephalus latus</name>
    <name type="common">Fish tapeworm</name>
    <name type="synonym">Diphyllobothrium latum</name>
    <dbReference type="NCBI Taxonomy" id="60516"/>
    <lineage>
        <taxon>Eukaryota</taxon>
        <taxon>Metazoa</taxon>
        <taxon>Spiralia</taxon>
        <taxon>Lophotrochozoa</taxon>
        <taxon>Platyhelminthes</taxon>
        <taxon>Cestoda</taxon>
        <taxon>Eucestoda</taxon>
        <taxon>Diphyllobothriidea</taxon>
        <taxon>Diphyllobothriidae</taxon>
        <taxon>Dibothriocephalus</taxon>
    </lineage>
</organism>
<protein>
    <recommendedName>
        <fullName evidence="3">Trafficking protein particle complex subunit 11 domain-containing protein</fullName>
    </recommendedName>
</protein>
<evidence type="ECO:0000313" key="1">
    <source>
        <dbReference type="EMBL" id="VDN21234.1"/>
    </source>
</evidence>
<dbReference type="Proteomes" id="UP000281553">
    <property type="component" value="Unassembled WGS sequence"/>
</dbReference>
<evidence type="ECO:0008006" key="3">
    <source>
        <dbReference type="Google" id="ProtNLM"/>
    </source>
</evidence>
<reference evidence="1 2" key="1">
    <citation type="submission" date="2018-11" db="EMBL/GenBank/DDBJ databases">
        <authorList>
            <consortium name="Pathogen Informatics"/>
        </authorList>
    </citation>
    <scope>NUCLEOTIDE SEQUENCE [LARGE SCALE GENOMIC DNA]</scope>
</reference>